<feature type="region of interest" description="Disordered" evidence="1">
    <location>
        <begin position="1"/>
        <end position="53"/>
    </location>
</feature>
<keyword evidence="3" id="KW-1185">Reference proteome</keyword>
<dbReference type="Proteomes" id="UP000033220">
    <property type="component" value="Chromosome DSM 122"/>
</dbReference>
<reference evidence="2 3" key="1">
    <citation type="submission" date="2012-02" db="EMBL/GenBank/DDBJ databases">
        <title>Shotgun genome sequence of Phaeospirillum photometricum DSM 122.</title>
        <authorList>
            <person name="Duquesne K."/>
            <person name="Sturgis J."/>
        </authorList>
    </citation>
    <scope>NUCLEOTIDE SEQUENCE [LARGE SCALE GENOMIC DNA]</scope>
    <source>
        <strain evidence="3">DSM122</strain>
    </source>
</reference>
<sequence>MNEASRDPRTSPGIMEDGSKARQSTTDTRTGQGCTITGWELTGGATGNDGAGR</sequence>
<dbReference type="AlphaFoldDB" id="H6SNL0"/>
<dbReference type="KEGG" id="rpm:RSPPHO_02715"/>
<organism evidence="2 3">
    <name type="scientific">Pararhodospirillum photometricum DSM 122</name>
    <dbReference type="NCBI Taxonomy" id="1150469"/>
    <lineage>
        <taxon>Bacteria</taxon>
        <taxon>Pseudomonadati</taxon>
        <taxon>Pseudomonadota</taxon>
        <taxon>Alphaproteobacteria</taxon>
        <taxon>Rhodospirillales</taxon>
        <taxon>Rhodospirillaceae</taxon>
        <taxon>Pararhodospirillum</taxon>
    </lineage>
</organism>
<name>H6SNL0_PARPM</name>
<feature type="compositionally biased region" description="Gly residues" evidence="1">
    <location>
        <begin position="44"/>
        <end position="53"/>
    </location>
</feature>
<dbReference type="HOGENOM" id="CLU_3065668_0_0_5"/>
<accession>H6SNL0</accession>
<protein>
    <submittedName>
        <fullName evidence="2">Uncharacterized protein</fullName>
    </submittedName>
</protein>
<evidence type="ECO:0000313" key="2">
    <source>
        <dbReference type="EMBL" id="CCG09341.1"/>
    </source>
</evidence>
<dbReference type="EMBL" id="HE663493">
    <property type="protein sequence ID" value="CCG09341.1"/>
    <property type="molecule type" value="Genomic_DNA"/>
</dbReference>
<feature type="compositionally biased region" description="Polar residues" evidence="1">
    <location>
        <begin position="21"/>
        <end position="35"/>
    </location>
</feature>
<proteinExistence type="predicted"/>
<evidence type="ECO:0000256" key="1">
    <source>
        <dbReference type="SAM" id="MobiDB-lite"/>
    </source>
</evidence>
<evidence type="ECO:0000313" key="3">
    <source>
        <dbReference type="Proteomes" id="UP000033220"/>
    </source>
</evidence>
<gene>
    <name evidence="2" type="ORF">RSPPHO_02715</name>
</gene>